<feature type="domain" description="Glycosyltransferase subfamily 4-like N-terminal" evidence="2">
    <location>
        <begin position="84"/>
        <end position="201"/>
    </location>
</feature>
<protein>
    <submittedName>
        <fullName evidence="3">Glycosyltransferase family 4 protein</fullName>
    </submittedName>
</protein>
<keyword evidence="3" id="KW-0808">Transferase</keyword>
<dbReference type="GO" id="GO:0016757">
    <property type="term" value="F:glycosyltransferase activity"/>
    <property type="evidence" value="ECO:0007669"/>
    <property type="project" value="InterPro"/>
</dbReference>
<accession>A0A430HP75</accession>
<name>A0A430HP75_9BURK</name>
<sequence length="393" mass="42638">MKILTFTTLFPNQVKPNQAIFVETRLRHLVASGQVEARVVAPVPWFPFTGKRFGQYGDFARVPAVEERFGLPVLHPRYPVIPKVGMNFSPALLAGAARATVGRMLDEGYDFDLIDAHYFYPDGVAAVKLGQHFNKPVVITARGSDISLIPNFAKPRRMIQWAAANAAAVITVCDALKTELVQLGADPASITPLRNGVDLRRFHQGDRAALRRAIGLDGFTLLSVGHLVELKGHDLAIGALPLLPGVSLLIAGSGVELPRLQALARELKVEERVRFLGAVPQPELPRYYGAADALVLASSREGWANVLLESMACGTPVVASRVWGTPEVVAAPAAGVLMRERSRQGVADAVDALRAAYPAHGDTRRYAEQFSWDSTTAGQLTLFNAILGRQRCR</sequence>
<gene>
    <name evidence="3" type="ORF">EJB06_09100</name>
</gene>
<dbReference type="OrthoDB" id="267270at2"/>
<dbReference type="PANTHER" id="PTHR45947:SF3">
    <property type="entry name" value="SULFOQUINOVOSYL TRANSFERASE SQD2"/>
    <property type="match status" value="1"/>
</dbReference>
<feature type="domain" description="Glycosyl transferase family 1" evidence="1">
    <location>
        <begin position="217"/>
        <end position="366"/>
    </location>
</feature>
<dbReference type="AlphaFoldDB" id="A0A430HP75"/>
<dbReference type="InterPro" id="IPR001296">
    <property type="entry name" value="Glyco_trans_1"/>
</dbReference>
<reference evidence="3 4" key="1">
    <citation type="submission" date="2018-12" db="EMBL/GenBank/DDBJ databases">
        <authorList>
            <person name="Yang E."/>
        </authorList>
    </citation>
    <scope>NUCLEOTIDE SEQUENCE [LARGE SCALE GENOMIC DNA]</scope>
    <source>
        <strain evidence="3 4">SOD</strain>
    </source>
</reference>
<dbReference type="Pfam" id="PF00534">
    <property type="entry name" value="Glycos_transf_1"/>
    <property type="match status" value="1"/>
</dbReference>
<dbReference type="InterPro" id="IPR050194">
    <property type="entry name" value="Glycosyltransferase_grp1"/>
</dbReference>
<evidence type="ECO:0000313" key="4">
    <source>
        <dbReference type="Proteomes" id="UP000278085"/>
    </source>
</evidence>
<dbReference type="CDD" id="cd03798">
    <property type="entry name" value="GT4_WlbH-like"/>
    <property type="match status" value="1"/>
</dbReference>
<evidence type="ECO:0000259" key="2">
    <source>
        <dbReference type="Pfam" id="PF13439"/>
    </source>
</evidence>
<evidence type="ECO:0000313" key="3">
    <source>
        <dbReference type="EMBL" id="RSZ59316.1"/>
    </source>
</evidence>
<dbReference type="InterPro" id="IPR028098">
    <property type="entry name" value="Glyco_trans_4-like_N"/>
</dbReference>
<dbReference type="Gene3D" id="3.40.50.2000">
    <property type="entry name" value="Glycogen Phosphorylase B"/>
    <property type="match status" value="2"/>
</dbReference>
<organism evidence="3 4">
    <name type="scientific">Massilia atriviolacea</name>
    <dbReference type="NCBI Taxonomy" id="2495579"/>
    <lineage>
        <taxon>Bacteria</taxon>
        <taxon>Pseudomonadati</taxon>
        <taxon>Pseudomonadota</taxon>
        <taxon>Betaproteobacteria</taxon>
        <taxon>Burkholderiales</taxon>
        <taxon>Oxalobacteraceae</taxon>
        <taxon>Telluria group</taxon>
        <taxon>Massilia</taxon>
    </lineage>
</organism>
<dbReference type="RefSeq" id="WP_126073687.1">
    <property type="nucleotide sequence ID" value="NZ_CP051166.1"/>
</dbReference>
<evidence type="ECO:0000259" key="1">
    <source>
        <dbReference type="Pfam" id="PF00534"/>
    </source>
</evidence>
<comment type="caution">
    <text evidence="3">The sequence shown here is derived from an EMBL/GenBank/DDBJ whole genome shotgun (WGS) entry which is preliminary data.</text>
</comment>
<dbReference type="PANTHER" id="PTHR45947">
    <property type="entry name" value="SULFOQUINOVOSYL TRANSFERASE SQD2"/>
    <property type="match status" value="1"/>
</dbReference>
<dbReference type="SUPFAM" id="SSF53756">
    <property type="entry name" value="UDP-Glycosyltransferase/glycogen phosphorylase"/>
    <property type="match status" value="1"/>
</dbReference>
<keyword evidence="4" id="KW-1185">Reference proteome</keyword>
<dbReference type="EMBL" id="RXLQ01000004">
    <property type="protein sequence ID" value="RSZ59316.1"/>
    <property type="molecule type" value="Genomic_DNA"/>
</dbReference>
<proteinExistence type="predicted"/>
<dbReference type="Pfam" id="PF13439">
    <property type="entry name" value="Glyco_transf_4"/>
    <property type="match status" value="1"/>
</dbReference>
<dbReference type="Proteomes" id="UP000278085">
    <property type="component" value="Unassembled WGS sequence"/>
</dbReference>